<gene>
    <name evidence="2" type="ORF">CDAUBV1_LOCUS1309</name>
</gene>
<comment type="caution">
    <text evidence="2">The sequence shown here is derived from an EMBL/GenBank/DDBJ whole genome shotgun (WGS) entry which is preliminary data.</text>
</comment>
<evidence type="ECO:0000256" key="1">
    <source>
        <dbReference type="SAM" id="MobiDB-lite"/>
    </source>
</evidence>
<accession>A0AAV2T075</accession>
<evidence type="ECO:0000313" key="2">
    <source>
        <dbReference type="EMBL" id="CAL5129870.1"/>
    </source>
</evidence>
<dbReference type="AlphaFoldDB" id="A0AAV2T075"/>
<dbReference type="Proteomes" id="UP001497525">
    <property type="component" value="Unassembled WGS sequence"/>
</dbReference>
<feature type="region of interest" description="Disordered" evidence="1">
    <location>
        <begin position="26"/>
        <end position="45"/>
    </location>
</feature>
<dbReference type="EMBL" id="CAXLJL010000054">
    <property type="protein sequence ID" value="CAL5129870.1"/>
    <property type="molecule type" value="Genomic_DNA"/>
</dbReference>
<proteinExistence type="predicted"/>
<organism evidence="2 3">
    <name type="scientific">Calicophoron daubneyi</name>
    <name type="common">Rumen fluke</name>
    <name type="synonym">Paramphistomum daubneyi</name>
    <dbReference type="NCBI Taxonomy" id="300641"/>
    <lineage>
        <taxon>Eukaryota</taxon>
        <taxon>Metazoa</taxon>
        <taxon>Spiralia</taxon>
        <taxon>Lophotrochozoa</taxon>
        <taxon>Platyhelminthes</taxon>
        <taxon>Trematoda</taxon>
        <taxon>Digenea</taxon>
        <taxon>Plagiorchiida</taxon>
        <taxon>Pronocephalata</taxon>
        <taxon>Paramphistomoidea</taxon>
        <taxon>Paramphistomidae</taxon>
        <taxon>Calicophoron</taxon>
    </lineage>
</organism>
<evidence type="ECO:0008006" key="4">
    <source>
        <dbReference type="Google" id="ProtNLM"/>
    </source>
</evidence>
<name>A0AAV2T075_CALDB</name>
<sequence>MKCQTEDEESMNSKRENELWSLQSNVNDISGTSSTQPAESSVKGSSTKILGKHIYLQGVYPETHQADEEQGCELETNANTTEGFAHVSVHLGLRISHFDASSIEFIV</sequence>
<evidence type="ECO:0000313" key="3">
    <source>
        <dbReference type="Proteomes" id="UP001497525"/>
    </source>
</evidence>
<reference evidence="2" key="1">
    <citation type="submission" date="2024-06" db="EMBL/GenBank/DDBJ databases">
        <authorList>
            <person name="Liu X."/>
            <person name="Lenzi L."/>
            <person name="Haldenby T S."/>
            <person name="Uol C."/>
        </authorList>
    </citation>
    <scope>NUCLEOTIDE SEQUENCE</scope>
</reference>
<protein>
    <recommendedName>
        <fullName evidence="4">Leptin receptor</fullName>
    </recommendedName>
</protein>